<evidence type="ECO:0000256" key="6">
    <source>
        <dbReference type="ARBA" id="ARBA00022692"/>
    </source>
</evidence>
<evidence type="ECO:0000256" key="3">
    <source>
        <dbReference type="ARBA" id="ARBA00006066"/>
    </source>
</evidence>
<keyword evidence="8" id="KW-0256">Endoplasmic reticulum</keyword>
<comment type="pathway">
    <text evidence="2">Glycolipid biosynthesis; glycosylphosphatidylinositol-anchor biosynthesis.</text>
</comment>
<accession>A0A088RIW0</accession>
<protein>
    <recommendedName>
        <fullName evidence="4">N-acetylglucosaminylphosphatidylinositol deacetylase</fullName>
        <ecNumber evidence="4">3.5.1.89</ecNumber>
    </recommendedName>
</protein>
<evidence type="ECO:0000256" key="5">
    <source>
        <dbReference type="ARBA" id="ARBA00022502"/>
    </source>
</evidence>
<evidence type="ECO:0000313" key="13">
    <source>
        <dbReference type="Proteomes" id="UP000063063"/>
    </source>
</evidence>
<comment type="similarity">
    <text evidence="3">Belongs to the PIGL family.</text>
</comment>
<evidence type="ECO:0000256" key="4">
    <source>
        <dbReference type="ARBA" id="ARBA00012176"/>
    </source>
</evidence>
<dbReference type="AlphaFoldDB" id="A0A088RIW0"/>
<evidence type="ECO:0000256" key="2">
    <source>
        <dbReference type="ARBA" id="ARBA00004687"/>
    </source>
</evidence>
<dbReference type="UniPathway" id="UPA00196"/>
<dbReference type="PANTHER" id="PTHR12993:SF11">
    <property type="entry name" value="N-ACETYLGLUCOSAMINYL-PHOSPHATIDYLINOSITOL DE-N-ACETYLASE"/>
    <property type="match status" value="1"/>
</dbReference>
<dbReference type="InterPro" id="IPR024078">
    <property type="entry name" value="LmbE-like_dom_sf"/>
</dbReference>
<sequence length="249" mass="27919">MHSVTVVCLSVVLALLLLLWLKISNLAGTSVRSDVLLVLAHPDDEAMFFTPLLHSLRAQRVTVHLLCLSNGNYAGMGKEREKELYASGAFFGVQRRNIRVVDHTDLQDGMGNVWSPLVIRREVESYMQKAGNISTIVTFDKYGVSGHPNHIAVHNGVRGLKENMPPGLLHLQLRSRSLLFKYVGLLAVLPYVLWSSTSASRTSFVAVIPPASAWESMAAMRKHASQFVWFRYLFVIFSSYTYVNEIEEL</sequence>
<dbReference type="VEuPathDB" id="TriTrypDB:LPMP_090060"/>
<evidence type="ECO:0000256" key="7">
    <source>
        <dbReference type="ARBA" id="ARBA00022801"/>
    </source>
</evidence>
<gene>
    <name evidence="12" type="primary">GPI12</name>
    <name evidence="12" type="ORF">LPMP_090060</name>
</gene>
<dbReference type="SUPFAM" id="SSF102588">
    <property type="entry name" value="LmbE-like"/>
    <property type="match status" value="1"/>
</dbReference>
<keyword evidence="5" id="KW-0337">GPI-anchor biosynthesis</keyword>
<evidence type="ECO:0000256" key="10">
    <source>
        <dbReference type="ARBA" id="ARBA00023136"/>
    </source>
</evidence>
<keyword evidence="7 12" id="KW-0378">Hydrolase</keyword>
<proteinExistence type="inferred from homology"/>
<dbReference type="EC" id="3.5.1.89" evidence="4"/>
<dbReference type="GO" id="GO:0006506">
    <property type="term" value="P:GPI anchor biosynthetic process"/>
    <property type="evidence" value="ECO:0007669"/>
    <property type="project" value="UniProtKB-UniPathway"/>
</dbReference>
<dbReference type="InterPro" id="IPR003737">
    <property type="entry name" value="GlcNAc_PI_deacetylase-related"/>
</dbReference>
<dbReference type="PANTHER" id="PTHR12993">
    <property type="entry name" value="N-ACETYLGLUCOSAMINYL-PHOSPHATIDYLINOSITOL DE-N-ACETYLASE-RELATED"/>
    <property type="match status" value="1"/>
</dbReference>
<dbReference type="eggNOG" id="KOG3332">
    <property type="taxonomic scope" value="Eukaryota"/>
</dbReference>
<reference evidence="12 13" key="1">
    <citation type="journal article" date="2015" name="Sci. Rep.">
        <title>The genome of Leishmania panamensis: insights into genomics of the L. (Viannia) subgenus.</title>
        <authorList>
            <person name="Llanes A."/>
            <person name="Restrepo C.M."/>
            <person name="Vecchio G.D."/>
            <person name="Anguizola F.J."/>
            <person name="Lleonart R."/>
        </authorList>
    </citation>
    <scope>NUCLEOTIDE SEQUENCE [LARGE SCALE GENOMIC DNA]</scope>
    <source>
        <strain evidence="12 13">MHOM/PA/94/PSC-1</strain>
    </source>
</reference>
<name>A0A088RIW0_LEIPA</name>
<dbReference type="Pfam" id="PF02585">
    <property type="entry name" value="PIG-L"/>
    <property type="match status" value="1"/>
</dbReference>
<evidence type="ECO:0000256" key="11">
    <source>
        <dbReference type="SAM" id="Phobius"/>
    </source>
</evidence>
<evidence type="ECO:0000256" key="8">
    <source>
        <dbReference type="ARBA" id="ARBA00022824"/>
    </source>
</evidence>
<dbReference type="GO" id="GO:0000225">
    <property type="term" value="F:N-acetylglucosaminylphosphatidylinositol deacetylase activity"/>
    <property type="evidence" value="ECO:0007669"/>
    <property type="project" value="UniProtKB-EC"/>
</dbReference>
<keyword evidence="13" id="KW-1185">Reference proteome</keyword>
<feature type="transmembrane region" description="Helical" evidence="11">
    <location>
        <begin position="227"/>
        <end position="243"/>
    </location>
</feature>
<dbReference type="KEGG" id="lpan:LPMP_090060"/>
<evidence type="ECO:0000256" key="1">
    <source>
        <dbReference type="ARBA" id="ARBA00004389"/>
    </source>
</evidence>
<dbReference type="EMBL" id="CP009378">
    <property type="protein sequence ID" value="AIN95922.1"/>
    <property type="molecule type" value="Genomic_DNA"/>
</dbReference>
<dbReference type="VEuPathDB" id="TriTrypDB:LPAL13_090005500"/>
<evidence type="ECO:0000313" key="12">
    <source>
        <dbReference type="EMBL" id="AIN95922.1"/>
    </source>
</evidence>
<keyword evidence="9 11" id="KW-1133">Transmembrane helix</keyword>
<dbReference type="FunFam" id="3.40.50.10320:FF:000002">
    <property type="entry name" value="Probable N-acetylglucosaminyl-phosphatidylinositol de-N-acetylase"/>
    <property type="match status" value="1"/>
</dbReference>
<comment type="subcellular location">
    <subcellularLocation>
        <location evidence="1">Endoplasmic reticulum membrane</location>
        <topology evidence="1">Single-pass membrane protein</topology>
    </subcellularLocation>
</comment>
<dbReference type="RefSeq" id="XP_010704244.1">
    <property type="nucleotide sequence ID" value="XM_010705942.1"/>
</dbReference>
<dbReference type="OrthoDB" id="440160at2759"/>
<keyword evidence="6 11" id="KW-0812">Transmembrane</keyword>
<keyword evidence="10 11" id="KW-0472">Membrane</keyword>
<dbReference type="Gene3D" id="3.40.50.10320">
    <property type="entry name" value="LmbE-like"/>
    <property type="match status" value="1"/>
</dbReference>
<dbReference type="GO" id="GO:0005789">
    <property type="term" value="C:endoplasmic reticulum membrane"/>
    <property type="evidence" value="ECO:0007669"/>
    <property type="project" value="UniProtKB-SubCell"/>
</dbReference>
<evidence type="ECO:0000256" key="9">
    <source>
        <dbReference type="ARBA" id="ARBA00022989"/>
    </source>
</evidence>
<dbReference type="GeneID" id="22572576"/>
<dbReference type="Proteomes" id="UP000063063">
    <property type="component" value="Chromosome 9"/>
</dbReference>
<organism evidence="12 13">
    <name type="scientific">Leishmania panamensis</name>
    <dbReference type="NCBI Taxonomy" id="5679"/>
    <lineage>
        <taxon>Eukaryota</taxon>
        <taxon>Discoba</taxon>
        <taxon>Euglenozoa</taxon>
        <taxon>Kinetoplastea</taxon>
        <taxon>Metakinetoplastina</taxon>
        <taxon>Trypanosomatida</taxon>
        <taxon>Trypanosomatidae</taxon>
        <taxon>Leishmaniinae</taxon>
        <taxon>Leishmania</taxon>
        <taxon>Leishmania guyanensis species complex</taxon>
    </lineage>
</organism>